<evidence type="ECO:0000256" key="1">
    <source>
        <dbReference type="ARBA" id="ARBA00004651"/>
    </source>
</evidence>
<dbReference type="PANTHER" id="PTHR42718:SF39">
    <property type="entry name" value="ACTINORHODIN TRANSPORTER-RELATED"/>
    <property type="match status" value="1"/>
</dbReference>
<keyword evidence="9" id="KW-1185">Reference proteome</keyword>
<dbReference type="GO" id="GO:0022857">
    <property type="term" value="F:transmembrane transporter activity"/>
    <property type="evidence" value="ECO:0007669"/>
    <property type="project" value="InterPro"/>
</dbReference>
<dbReference type="PANTHER" id="PTHR42718">
    <property type="entry name" value="MAJOR FACILITATOR SUPERFAMILY MULTIDRUG TRANSPORTER MFSC"/>
    <property type="match status" value="1"/>
</dbReference>
<comment type="subcellular location">
    <subcellularLocation>
        <location evidence="1">Cell membrane</location>
        <topology evidence="1">Multi-pass membrane protein</topology>
    </subcellularLocation>
</comment>
<evidence type="ECO:0000256" key="6">
    <source>
        <dbReference type="SAM" id="Phobius"/>
    </source>
</evidence>
<dbReference type="InterPro" id="IPR011701">
    <property type="entry name" value="MFS"/>
</dbReference>
<organism evidence="8 9">
    <name type="scientific">Streptomyces bungoensis</name>
    <dbReference type="NCBI Taxonomy" id="285568"/>
    <lineage>
        <taxon>Bacteria</taxon>
        <taxon>Bacillati</taxon>
        <taxon>Actinomycetota</taxon>
        <taxon>Actinomycetes</taxon>
        <taxon>Kitasatosporales</taxon>
        <taxon>Streptomycetaceae</taxon>
        <taxon>Streptomyces</taxon>
    </lineage>
</organism>
<keyword evidence="3 6" id="KW-1133">Transmembrane helix</keyword>
<feature type="domain" description="Major facilitator superfamily (MFS) profile" evidence="7">
    <location>
        <begin position="32"/>
        <end position="489"/>
    </location>
</feature>
<keyword evidence="4 6" id="KW-0472">Membrane</keyword>
<dbReference type="CDD" id="cd17321">
    <property type="entry name" value="MFS_MMR_MDR_like"/>
    <property type="match status" value="1"/>
</dbReference>
<name>A0A117RGZ7_9ACTN</name>
<evidence type="ECO:0000313" key="9">
    <source>
        <dbReference type="Proteomes" id="UP000053024"/>
    </source>
</evidence>
<dbReference type="InterPro" id="IPR036259">
    <property type="entry name" value="MFS_trans_sf"/>
</dbReference>
<dbReference type="PROSITE" id="PS50850">
    <property type="entry name" value="MFS"/>
    <property type="match status" value="1"/>
</dbReference>
<evidence type="ECO:0000256" key="2">
    <source>
        <dbReference type="ARBA" id="ARBA00022692"/>
    </source>
</evidence>
<feature type="transmembrane region" description="Helical" evidence="6">
    <location>
        <begin position="462"/>
        <end position="484"/>
    </location>
</feature>
<reference evidence="8 9" key="1">
    <citation type="submission" date="2015-10" db="EMBL/GenBank/DDBJ databases">
        <title>Draft genome sequence of Streptomyces bungoensis DSM 41781, type strain for the species Streptomyces bungoensis.</title>
        <authorList>
            <person name="Ruckert C."/>
            <person name="Winkler A."/>
            <person name="Kalinowski J."/>
            <person name="Kampfer P."/>
            <person name="Glaeser S."/>
        </authorList>
    </citation>
    <scope>NUCLEOTIDE SEQUENCE [LARGE SCALE GENOMIC DNA]</scope>
    <source>
        <strain evidence="8 9">DSM 41781</strain>
    </source>
</reference>
<dbReference type="SUPFAM" id="SSF103473">
    <property type="entry name" value="MFS general substrate transporter"/>
    <property type="match status" value="1"/>
</dbReference>
<feature type="transmembrane region" description="Helical" evidence="6">
    <location>
        <begin position="131"/>
        <end position="150"/>
    </location>
</feature>
<dbReference type="Proteomes" id="UP000053024">
    <property type="component" value="Unassembled WGS sequence"/>
</dbReference>
<feature type="transmembrane region" description="Helical" evidence="6">
    <location>
        <begin position="32"/>
        <end position="54"/>
    </location>
</feature>
<gene>
    <name evidence="8" type="ORF">AQJ66_00570</name>
</gene>
<evidence type="ECO:0000313" key="8">
    <source>
        <dbReference type="EMBL" id="KUN90344.1"/>
    </source>
</evidence>
<feature type="transmembrane region" description="Helical" evidence="6">
    <location>
        <begin position="432"/>
        <end position="450"/>
    </location>
</feature>
<feature type="transmembrane region" description="Helical" evidence="6">
    <location>
        <begin position="358"/>
        <end position="376"/>
    </location>
</feature>
<feature type="transmembrane region" description="Helical" evidence="6">
    <location>
        <begin position="157"/>
        <end position="180"/>
    </location>
</feature>
<keyword evidence="2 6" id="KW-0812">Transmembrane</keyword>
<protein>
    <submittedName>
        <fullName evidence="8">MFS transporter</fullName>
    </submittedName>
</protein>
<feature type="transmembrane region" description="Helical" evidence="6">
    <location>
        <begin position="251"/>
        <end position="270"/>
    </location>
</feature>
<evidence type="ECO:0000256" key="4">
    <source>
        <dbReference type="ARBA" id="ARBA00023136"/>
    </source>
</evidence>
<dbReference type="GO" id="GO:0005886">
    <property type="term" value="C:plasma membrane"/>
    <property type="evidence" value="ECO:0007669"/>
    <property type="project" value="UniProtKB-SubCell"/>
</dbReference>
<dbReference type="InterPro" id="IPR020846">
    <property type="entry name" value="MFS_dom"/>
</dbReference>
<feature type="transmembrane region" description="Helical" evidence="6">
    <location>
        <begin position="66"/>
        <end position="86"/>
    </location>
</feature>
<dbReference type="Gene3D" id="1.20.1250.20">
    <property type="entry name" value="MFS general substrate transporter like domains"/>
    <property type="match status" value="1"/>
</dbReference>
<sequence>MTSEASPEVAVEGRARPAPAAGAPAAAPSAGALVVVLVGTFITVLDFFIANVAVPAIKADLHATAAQAQMIVVGYGVAFTSGLITGGRLGDLYGRRRMFALGMALFMVASAACSLAPSVTVLVVARIAQGASAALMVPQVLGIIGTVYTGEARDRAFNVYGLVIGLAGVFGQFIGGALISVDVAGLSWRTIFLINVPLCLLSLAFTRRTIPESRGQGGTRLDLFGALLVTAALGLVVFALLEGQERHWPVWVWEALAGAAVLLAVTVWHLRRRAAAGRGPLIEPGMFRSRLFSVGLLATVVYFLAMGSFFFTLALYLQLGRGLTPLESGLLFLALGAGYFGASIVSARFAASVNARRVAAGPLVLAVGYTAIALTVRDLGMSGHVLWLLPVLLVAGLGMGLTTGPLTNLVLGGAVPEHAAAASGLLNTAQEGGAAVGVAIAGTVFFPALAHAGGKAGAYPHAFAVTLVPLVCLGVLASLLVLAAPGRAARK</sequence>
<evidence type="ECO:0000256" key="3">
    <source>
        <dbReference type="ARBA" id="ARBA00022989"/>
    </source>
</evidence>
<evidence type="ECO:0000259" key="7">
    <source>
        <dbReference type="PROSITE" id="PS50850"/>
    </source>
</evidence>
<proteinExistence type="predicted"/>
<dbReference type="AlphaFoldDB" id="A0A117RGZ7"/>
<dbReference type="STRING" id="285568.AQJ66_00570"/>
<feature type="transmembrane region" description="Helical" evidence="6">
    <location>
        <begin position="218"/>
        <end position="239"/>
    </location>
</feature>
<feature type="transmembrane region" description="Helical" evidence="6">
    <location>
        <begin position="98"/>
        <end position="125"/>
    </location>
</feature>
<accession>A0A117RGZ7</accession>
<dbReference type="Gene3D" id="1.20.1720.10">
    <property type="entry name" value="Multidrug resistance protein D"/>
    <property type="match status" value="1"/>
</dbReference>
<comment type="caution">
    <text evidence="8">The sequence shown here is derived from an EMBL/GenBank/DDBJ whole genome shotgun (WGS) entry which is preliminary data.</text>
</comment>
<evidence type="ECO:0000256" key="5">
    <source>
        <dbReference type="ARBA" id="ARBA00023251"/>
    </source>
</evidence>
<keyword evidence="5" id="KW-0046">Antibiotic resistance</keyword>
<dbReference type="Pfam" id="PF07690">
    <property type="entry name" value="MFS_1"/>
    <property type="match status" value="1"/>
</dbReference>
<feature type="transmembrane region" description="Helical" evidence="6">
    <location>
        <begin position="291"/>
        <end position="317"/>
    </location>
</feature>
<feature type="transmembrane region" description="Helical" evidence="6">
    <location>
        <begin position="329"/>
        <end position="351"/>
    </location>
</feature>
<dbReference type="GO" id="GO:0046677">
    <property type="term" value="P:response to antibiotic"/>
    <property type="evidence" value="ECO:0007669"/>
    <property type="project" value="UniProtKB-KW"/>
</dbReference>
<feature type="transmembrane region" description="Helical" evidence="6">
    <location>
        <begin position="186"/>
        <end position="206"/>
    </location>
</feature>
<dbReference type="EMBL" id="LMWX01000001">
    <property type="protein sequence ID" value="KUN90344.1"/>
    <property type="molecule type" value="Genomic_DNA"/>
</dbReference>
<dbReference type="RefSeq" id="WP_061914704.1">
    <property type="nucleotide sequence ID" value="NZ_JBEYBH010000021.1"/>
</dbReference>
<dbReference type="OrthoDB" id="783189at2"/>
<feature type="transmembrane region" description="Helical" evidence="6">
    <location>
        <begin position="388"/>
        <end position="411"/>
    </location>
</feature>